<evidence type="ECO:0000256" key="6">
    <source>
        <dbReference type="ARBA" id="ARBA00023082"/>
    </source>
</evidence>
<keyword evidence="7" id="KW-0238">DNA-binding</keyword>
<dbReference type="Pfam" id="PF04963">
    <property type="entry name" value="Sigma54_CBD"/>
    <property type="match status" value="1"/>
</dbReference>
<comment type="caution">
    <text evidence="12">The sequence shown here is derived from an EMBL/GenBank/DDBJ whole genome shotgun (WGS) entry which is preliminary data.</text>
</comment>
<keyword evidence="6" id="KW-0731">Sigma factor</keyword>
<dbReference type="Gene3D" id="1.10.10.60">
    <property type="entry name" value="Homeodomain-like"/>
    <property type="match status" value="1"/>
</dbReference>
<dbReference type="GO" id="GO:0001216">
    <property type="term" value="F:DNA-binding transcription activator activity"/>
    <property type="evidence" value="ECO:0007669"/>
    <property type="project" value="InterPro"/>
</dbReference>
<keyword evidence="8" id="KW-0804">Transcription</keyword>
<evidence type="ECO:0000256" key="9">
    <source>
        <dbReference type="SAM" id="MobiDB-lite"/>
    </source>
</evidence>
<keyword evidence="4" id="KW-0548">Nucleotidyltransferase</keyword>
<dbReference type="Gene3D" id="1.10.10.1330">
    <property type="entry name" value="RNA polymerase sigma-54 factor, core-binding domain"/>
    <property type="match status" value="1"/>
</dbReference>
<organism evidence="12 13">
    <name type="scientific">Pelagicoccus albus</name>
    <dbReference type="NCBI Taxonomy" id="415222"/>
    <lineage>
        <taxon>Bacteria</taxon>
        <taxon>Pseudomonadati</taxon>
        <taxon>Verrucomicrobiota</taxon>
        <taxon>Opitutia</taxon>
        <taxon>Puniceicoccales</taxon>
        <taxon>Pelagicoccaceae</taxon>
        <taxon>Pelagicoccus</taxon>
    </lineage>
</organism>
<dbReference type="PROSITE" id="PS50044">
    <property type="entry name" value="SIGMA54_3"/>
    <property type="match status" value="1"/>
</dbReference>
<dbReference type="Pfam" id="PF00309">
    <property type="entry name" value="Sigma54_AID"/>
    <property type="match status" value="1"/>
</dbReference>
<evidence type="ECO:0000256" key="2">
    <source>
        <dbReference type="ARBA" id="ARBA00022478"/>
    </source>
</evidence>
<dbReference type="InterPro" id="IPR000394">
    <property type="entry name" value="RNA_pol_sigma_54"/>
</dbReference>
<evidence type="ECO:0000256" key="4">
    <source>
        <dbReference type="ARBA" id="ARBA00022695"/>
    </source>
</evidence>
<dbReference type="PANTHER" id="PTHR32248">
    <property type="entry name" value="RNA POLYMERASE SIGMA-54 FACTOR"/>
    <property type="match status" value="1"/>
</dbReference>
<reference evidence="12 13" key="1">
    <citation type="submission" date="2020-07" db="EMBL/GenBank/DDBJ databases">
        <authorList>
            <person name="Feng X."/>
        </authorList>
    </citation>
    <scope>NUCLEOTIDE SEQUENCE [LARGE SCALE GENOMIC DNA]</scope>
    <source>
        <strain evidence="12 13">JCM23202</strain>
    </source>
</reference>
<keyword evidence="5" id="KW-0805">Transcription regulation</keyword>
<dbReference type="PANTHER" id="PTHR32248:SF4">
    <property type="entry name" value="RNA POLYMERASE SIGMA-54 FACTOR"/>
    <property type="match status" value="1"/>
</dbReference>
<evidence type="ECO:0000256" key="3">
    <source>
        <dbReference type="ARBA" id="ARBA00022679"/>
    </source>
</evidence>
<dbReference type="PIRSF" id="PIRSF000774">
    <property type="entry name" value="RpoN"/>
    <property type="match status" value="1"/>
</dbReference>
<feature type="domain" description="RNA polymerase sigma factor 54 core-binding" evidence="11">
    <location>
        <begin position="128"/>
        <end position="313"/>
    </location>
</feature>
<dbReference type="InterPro" id="IPR007634">
    <property type="entry name" value="RNA_pol_sigma_54_DNA-bd"/>
</dbReference>
<dbReference type="PROSITE" id="PS00718">
    <property type="entry name" value="SIGMA54_2"/>
    <property type="match status" value="1"/>
</dbReference>
<keyword evidence="3" id="KW-0808">Transferase</keyword>
<dbReference type="GO" id="GO:0000428">
    <property type="term" value="C:DNA-directed RNA polymerase complex"/>
    <property type="evidence" value="ECO:0007669"/>
    <property type="project" value="UniProtKB-KW"/>
</dbReference>
<evidence type="ECO:0000256" key="7">
    <source>
        <dbReference type="ARBA" id="ARBA00023125"/>
    </source>
</evidence>
<evidence type="ECO:0000256" key="5">
    <source>
        <dbReference type="ARBA" id="ARBA00023015"/>
    </source>
</evidence>
<evidence type="ECO:0000313" key="12">
    <source>
        <dbReference type="EMBL" id="MBC2608133.1"/>
    </source>
</evidence>
<gene>
    <name evidence="12" type="primary">rpoN</name>
    <name evidence="12" type="ORF">H5P27_18910</name>
</gene>
<feature type="region of interest" description="Disordered" evidence="9">
    <location>
        <begin position="47"/>
        <end position="90"/>
    </location>
</feature>
<keyword evidence="13" id="KW-1185">Reference proteome</keyword>
<comment type="similarity">
    <text evidence="1">Belongs to the sigma-54 factor family.</text>
</comment>
<dbReference type="NCBIfam" id="TIGR02395">
    <property type="entry name" value="rpoN_sigma"/>
    <property type="match status" value="1"/>
</dbReference>
<evidence type="ECO:0000256" key="1">
    <source>
        <dbReference type="ARBA" id="ARBA00008798"/>
    </source>
</evidence>
<dbReference type="Proteomes" id="UP000526501">
    <property type="component" value="Unassembled WGS sequence"/>
</dbReference>
<dbReference type="Pfam" id="PF04552">
    <property type="entry name" value="Sigma54_DBD"/>
    <property type="match status" value="1"/>
</dbReference>
<dbReference type="GO" id="GO:0003677">
    <property type="term" value="F:DNA binding"/>
    <property type="evidence" value="ECO:0007669"/>
    <property type="project" value="UniProtKB-KW"/>
</dbReference>
<feature type="compositionally biased region" description="Basic and acidic residues" evidence="9">
    <location>
        <begin position="74"/>
        <end position="83"/>
    </location>
</feature>
<dbReference type="PRINTS" id="PR00045">
    <property type="entry name" value="SIGMA54FCT"/>
</dbReference>
<dbReference type="RefSeq" id="WP_185661986.1">
    <property type="nucleotide sequence ID" value="NZ_CAWPOO010000013.1"/>
</dbReference>
<proteinExistence type="inferred from homology"/>
<dbReference type="GO" id="GO:0016779">
    <property type="term" value="F:nucleotidyltransferase activity"/>
    <property type="evidence" value="ECO:0007669"/>
    <property type="project" value="UniProtKB-KW"/>
</dbReference>
<protein>
    <submittedName>
        <fullName evidence="12">RNA polymerase factor sigma-54</fullName>
    </submittedName>
</protein>
<evidence type="ECO:0000259" key="11">
    <source>
        <dbReference type="Pfam" id="PF04963"/>
    </source>
</evidence>
<dbReference type="GO" id="GO:0016987">
    <property type="term" value="F:sigma factor activity"/>
    <property type="evidence" value="ECO:0007669"/>
    <property type="project" value="UniProtKB-KW"/>
</dbReference>
<sequence>MAAQGFNQELRQKQTQSLVLAPQLRQSLKILQVAQMDLRTTILEELQTNPSLEEMSMETPSLDEPVPSESESSNDPKDEHSQSEELQFGENFEILNKLDEDWRDYMSQVGGAQNYTSEDAEKREHFFNSLVSETSLQEHLLDQASLADLEPKQKEAIEYLVGSIDNSGFLTTSLSDLALLSGLSLGEMQEAHQTLRSFEPAGIAAFDIQDCLSMQLEAKGRRSSIAYEIIQKHFKLLSRRRIPDIARRMSIDVEDVQDAIAEIALLDPAPGRRFAEDTNRSIMPDVIVEWDEDKWKVSLNSDYIPRLRISPTYKEMIAKGSVSKQEKEYIQEKMRSGKFLINSIEQRQQTIERISNEIIKLQNDFFEEGVSKLRPCTMTQVAEIVGVHETTVSRAIANKYMQTPHGIFEMKFFFTPGYKGSDGEAISNTSVKDMIQNLIAAEDTSKPLSDQEIVSRLQEKDLKIARRTVAKYREELGILPSNLRRQY</sequence>
<dbReference type="InterPro" id="IPR038709">
    <property type="entry name" value="RpoN_core-bd_sf"/>
</dbReference>
<name>A0A7X1EAC3_9BACT</name>
<dbReference type="GO" id="GO:0006352">
    <property type="term" value="P:DNA-templated transcription initiation"/>
    <property type="evidence" value="ECO:0007669"/>
    <property type="project" value="InterPro"/>
</dbReference>
<evidence type="ECO:0000256" key="8">
    <source>
        <dbReference type="ARBA" id="ARBA00023163"/>
    </source>
</evidence>
<dbReference type="AlphaFoldDB" id="A0A7X1EAC3"/>
<evidence type="ECO:0000313" key="13">
    <source>
        <dbReference type="Proteomes" id="UP000526501"/>
    </source>
</evidence>
<dbReference type="EMBL" id="JACHVC010000013">
    <property type="protein sequence ID" value="MBC2608133.1"/>
    <property type="molecule type" value="Genomic_DNA"/>
</dbReference>
<accession>A0A7X1EAC3</accession>
<dbReference type="InterPro" id="IPR007046">
    <property type="entry name" value="RNA_pol_sigma_54_core-bd"/>
</dbReference>
<feature type="domain" description="RNA polymerase sigma factor 54 DNA-binding" evidence="10">
    <location>
        <begin position="328"/>
        <end position="486"/>
    </location>
</feature>
<keyword evidence="2" id="KW-0240">DNA-directed RNA polymerase</keyword>
<evidence type="ECO:0000259" key="10">
    <source>
        <dbReference type="Pfam" id="PF04552"/>
    </source>
</evidence>